<name>A0A433QT40_9FUNG</name>
<dbReference type="InterPro" id="IPR018608">
    <property type="entry name" value="Gti1/Pac2"/>
</dbReference>
<dbReference type="PANTHER" id="PTHR28027">
    <property type="entry name" value="TRANSCRIPTIONAL REGULATOR MIT1"/>
    <property type="match status" value="1"/>
</dbReference>
<keyword evidence="3" id="KW-1185">Reference proteome</keyword>
<evidence type="ECO:0008006" key="4">
    <source>
        <dbReference type="Google" id="ProtNLM"/>
    </source>
</evidence>
<comment type="caution">
    <text evidence="2">The sequence shown here is derived from an EMBL/GenBank/DDBJ whole genome shotgun (WGS) entry which is preliminary data.</text>
</comment>
<evidence type="ECO:0000313" key="3">
    <source>
        <dbReference type="Proteomes" id="UP000274822"/>
    </source>
</evidence>
<feature type="compositionally biased region" description="Basic and acidic residues" evidence="1">
    <location>
        <begin position="190"/>
        <end position="203"/>
    </location>
</feature>
<evidence type="ECO:0000313" key="2">
    <source>
        <dbReference type="EMBL" id="RUS32949.1"/>
    </source>
</evidence>
<dbReference type="AlphaFoldDB" id="A0A433QT40"/>
<protein>
    <recommendedName>
        <fullName evidence="4">Gti1/Pac2 family-domain-containing protein</fullName>
    </recommendedName>
</protein>
<reference evidence="2 3" key="1">
    <citation type="journal article" date="2018" name="New Phytol.">
        <title>Phylogenomics of Endogonaceae and evolution of mycorrhizas within Mucoromycota.</title>
        <authorList>
            <person name="Chang Y."/>
            <person name="Desiro A."/>
            <person name="Na H."/>
            <person name="Sandor L."/>
            <person name="Lipzen A."/>
            <person name="Clum A."/>
            <person name="Barry K."/>
            <person name="Grigoriev I.V."/>
            <person name="Martin F.M."/>
            <person name="Stajich J.E."/>
            <person name="Smith M.E."/>
            <person name="Bonito G."/>
            <person name="Spatafora J.W."/>
        </authorList>
    </citation>
    <scope>NUCLEOTIDE SEQUENCE [LARGE SCALE GENOMIC DNA]</scope>
    <source>
        <strain evidence="2 3">AD002</strain>
    </source>
</reference>
<dbReference type="Pfam" id="PF09729">
    <property type="entry name" value="Gti1_Pac2"/>
    <property type="match status" value="1"/>
</dbReference>
<evidence type="ECO:0000256" key="1">
    <source>
        <dbReference type="SAM" id="MobiDB-lite"/>
    </source>
</evidence>
<accession>A0A433QT40</accession>
<proteinExistence type="predicted"/>
<dbReference type="PANTHER" id="PTHR28027:SF2">
    <property type="entry name" value="TRANSCRIPTIONAL REGULATOR MIT1"/>
    <property type="match status" value="1"/>
</dbReference>
<dbReference type="Proteomes" id="UP000274822">
    <property type="component" value="Unassembled WGS sequence"/>
</dbReference>
<dbReference type="EMBL" id="RBNJ01001628">
    <property type="protein sequence ID" value="RUS32949.1"/>
    <property type="molecule type" value="Genomic_DNA"/>
</dbReference>
<organism evidence="2 3">
    <name type="scientific">Jimgerdemannia flammicorona</name>
    <dbReference type="NCBI Taxonomy" id="994334"/>
    <lineage>
        <taxon>Eukaryota</taxon>
        <taxon>Fungi</taxon>
        <taxon>Fungi incertae sedis</taxon>
        <taxon>Mucoromycota</taxon>
        <taxon>Mucoromycotina</taxon>
        <taxon>Endogonomycetes</taxon>
        <taxon>Endogonales</taxon>
        <taxon>Endogonaceae</taxon>
        <taxon>Jimgerdemannia</taxon>
    </lineage>
</organism>
<feature type="region of interest" description="Disordered" evidence="1">
    <location>
        <begin position="160"/>
        <end position="203"/>
    </location>
</feature>
<sequence>MSINRTYTGKLESRADALTLILACTSDLLRPVNPETIANKDRLVVEHGAIFVIVKDRSQRIRDDQFWSPSRRFTSGIRYYRQTTTRLYPENKVGSLTDDVYDFKDGGLIKRTFQYTSADNILYLVVSYHSSDEDRFDELTTPSTDTKFASLSKGVEQLLRNPVRSTQPKNTPHPPSSSSSTTTTSKKRPHNNDVPDSCKRKKK</sequence>
<gene>
    <name evidence="2" type="ORF">BC938DRAFT_473714</name>
</gene>
<dbReference type="GO" id="GO:0003677">
    <property type="term" value="F:DNA binding"/>
    <property type="evidence" value="ECO:0007669"/>
    <property type="project" value="TreeGrafter"/>
</dbReference>